<evidence type="ECO:0000313" key="2">
    <source>
        <dbReference type="EMBL" id="KAF5399841.1"/>
    </source>
</evidence>
<dbReference type="InterPro" id="IPR033438">
    <property type="entry name" value="MOLO1"/>
</dbReference>
<protein>
    <submittedName>
        <fullName evidence="2">Uncharacterized protein</fullName>
    </submittedName>
</protein>
<feature type="signal peptide" evidence="1">
    <location>
        <begin position="1"/>
        <end position="24"/>
    </location>
</feature>
<reference evidence="2" key="1">
    <citation type="submission" date="2019-05" db="EMBL/GenBank/DDBJ databases">
        <title>Annotation for the trematode Paragonimus heterotremus.</title>
        <authorList>
            <person name="Choi Y.-J."/>
        </authorList>
    </citation>
    <scope>NUCLEOTIDE SEQUENCE</scope>
    <source>
        <strain evidence="2">LC</strain>
    </source>
</reference>
<dbReference type="Gene3D" id="3.10.310.50">
    <property type="match status" value="1"/>
</dbReference>
<dbReference type="PANTHER" id="PTHR33748:SF5">
    <property type="entry name" value="GROUND-LIKE DOMAIN-CONTAINING PROTEIN"/>
    <property type="match status" value="1"/>
</dbReference>
<feature type="chain" id="PRO_5035313426" evidence="1">
    <location>
        <begin position="25"/>
        <end position="218"/>
    </location>
</feature>
<keyword evidence="1" id="KW-0732">Signal</keyword>
<keyword evidence="3" id="KW-1185">Reference proteome</keyword>
<accession>A0A8J4TBP9</accession>
<proteinExistence type="predicted"/>
<dbReference type="GO" id="GO:0005892">
    <property type="term" value="C:acetylcholine-gated channel complex"/>
    <property type="evidence" value="ECO:0007669"/>
    <property type="project" value="InterPro"/>
</dbReference>
<dbReference type="AlphaFoldDB" id="A0A8J4TBP9"/>
<gene>
    <name evidence="2" type="ORF">PHET_06720</name>
</gene>
<dbReference type="PANTHER" id="PTHR33748">
    <property type="entry name" value="PROTEIN CBG04600"/>
    <property type="match status" value="1"/>
</dbReference>
<sequence length="218" mass="25032">MFGGNGWFLYIIFSFVFLSEHTEADYPLEFTAQVQSYPNIMRAKEDCLPLKGNYEHAQTYVCDVDRLLTVNQINRLNELLQEFRNLKNRDSSACSPANPNPVIAIALVNKLKVGNENPDRLLSYASIFAYYLFNEWNLPSTCHTGSDKMIIFYSKDDGMIYTFAGNLLERKLPSSRLIDIAVQARLYFSNGIYEGLTYLIQKYRDAVTTGRIDLFSRP</sequence>
<name>A0A8J4TBP9_9TREM</name>
<organism evidence="2 3">
    <name type="scientific">Paragonimus heterotremus</name>
    <dbReference type="NCBI Taxonomy" id="100268"/>
    <lineage>
        <taxon>Eukaryota</taxon>
        <taxon>Metazoa</taxon>
        <taxon>Spiralia</taxon>
        <taxon>Lophotrochozoa</taxon>
        <taxon>Platyhelminthes</taxon>
        <taxon>Trematoda</taxon>
        <taxon>Digenea</taxon>
        <taxon>Plagiorchiida</taxon>
        <taxon>Troglotremata</taxon>
        <taxon>Troglotrematidae</taxon>
        <taxon>Paragonimus</taxon>
    </lineage>
</organism>
<dbReference type="Pfam" id="PF17175">
    <property type="entry name" value="MOLO1"/>
    <property type="match status" value="1"/>
</dbReference>
<dbReference type="OrthoDB" id="8062037at2759"/>
<evidence type="ECO:0000256" key="1">
    <source>
        <dbReference type="SAM" id="SignalP"/>
    </source>
</evidence>
<dbReference type="Proteomes" id="UP000748531">
    <property type="component" value="Unassembled WGS sequence"/>
</dbReference>
<dbReference type="EMBL" id="LUCH01003676">
    <property type="protein sequence ID" value="KAF5399841.1"/>
    <property type="molecule type" value="Genomic_DNA"/>
</dbReference>
<comment type="caution">
    <text evidence="2">The sequence shown here is derived from an EMBL/GenBank/DDBJ whole genome shotgun (WGS) entry which is preliminary data.</text>
</comment>
<evidence type="ECO:0000313" key="3">
    <source>
        <dbReference type="Proteomes" id="UP000748531"/>
    </source>
</evidence>